<dbReference type="NCBIfam" id="NF041940">
    <property type="entry name" value="choice_anch_X"/>
    <property type="match status" value="1"/>
</dbReference>
<feature type="transmembrane region" description="Helical" evidence="1">
    <location>
        <begin position="369"/>
        <end position="391"/>
    </location>
</feature>
<dbReference type="RefSeq" id="WP_020912409.1">
    <property type="nucleotide sequence ID" value="NC_011566.1"/>
</dbReference>
<keyword evidence="1" id="KW-0812">Transmembrane</keyword>
<dbReference type="eggNOG" id="COG2304">
    <property type="taxonomic scope" value="Bacteria"/>
</dbReference>
<dbReference type="EMBL" id="CP000472">
    <property type="protein sequence ID" value="ACJ29049.1"/>
    <property type="molecule type" value="Genomic_DNA"/>
</dbReference>
<keyword evidence="1" id="KW-0472">Membrane</keyword>
<accession>B8CNT0</accession>
<name>B8CNT0_SHEPW</name>
<dbReference type="KEGG" id="swp:swp_2304"/>
<gene>
    <name evidence="2" type="ordered locus">swp_2304</name>
</gene>
<dbReference type="OrthoDB" id="798937at2"/>
<reference evidence="2 3" key="1">
    <citation type="journal article" date="2008" name="PLoS ONE">
        <title>Environmental adaptation: genomic analysis of the piezotolerant and psychrotolerant deep-sea iron reducing bacterium Shewanella piezotolerans WP3.</title>
        <authorList>
            <person name="Wang F."/>
            <person name="Wang J."/>
            <person name="Jian H."/>
            <person name="Zhang B."/>
            <person name="Li S."/>
            <person name="Wang F."/>
            <person name="Zeng X."/>
            <person name="Gao L."/>
            <person name="Bartlett D.H."/>
            <person name="Yu J."/>
            <person name="Hu S."/>
            <person name="Xiao X."/>
        </authorList>
    </citation>
    <scope>NUCLEOTIDE SEQUENCE [LARGE SCALE GENOMIC DNA]</scope>
    <source>
        <strain evidence="3">WP3 / JCM 13877</strain>
    </source>
</reference>
<dbReference type="STRING" id="225849.swp_2304"/>
<dbReference type="NCBIfam" id="TIGR03503">
    <property type="entry name" value="TIGR03503 family protein"/>
    <property type="match status" value="1"/>
</dbReference>
<keyword evidence="1" id="KW-1133">Transmembrane helix</keyword>
<protein>
    <recommendedName>
        <fullName evidence="4">TIGR03503 family protein</fullName>
    </recommendedName>
</protein>
<evidence type="ECO:0000313" key="2">
    <source>
        <dbReference type="EMBL" id="ACJ29049.1"/>
    </source>
</evidence>
<evidence type="ECO:0000313" key="3">
    <source>
        <dbReference type="Proteomes" id="UP000000753"/>
    </source>
</evidence>
<keyword evidence="3" id="KW-1185">Reference proteome</keyword>
<proteinExistence type="predicted"/>
<dbReference type="HOGENOM" id="CLU_045654_0_0_6"/>
<dbReference type="InterPro" id="IPR020010">
    <property type="entry name" value="CHP03503"/>
</dbReference>
<organism evidence="2 3">
    <name type="scientific">Shewanella piezotolerans (strain WP3 / JCM 13877)</name>
    <dbReference type="NCBI Taxonomy" id="225849"/>
    <lineage>
        <taxon>Bacteria</taxon>
        <taxon>Pseudomonadati</taxon>
        <taxon>Pseudomonadota</taxon>
        <taxon>Gammaproteobacteria</taxon>
        <taxon>Alteromonadales</taxon>
        <taxon>Shewanellaceae</taxon>
        <taxon>Shewanella</taxon>
    </lineage>
</organism>
<evidence type="ECO:0008006" key="4">
    <source>
        <dbReference type="Google" id="ProtNLM"/>
    </source>
</evidence>
<dbReference type="Proteomes" id="UP000000753">
    <property type="component" value="Chromosome"/>
</dbReference>
<dbReference type="AlphaFoldDB" id="B8CNT0"/>
<sequence length="439" mass="49046">MIKRVTTCVTAILIGLLLSRIAIADVILSSQASELKNRFRIDHMVDSVTLLIQREYGSAPVIVVQPDGSKWYASRHPESVKWMDGLTGDMITIENPMPGPWQLIGRVVEGSVIDKISKLSIDVDPIPQPLYQGERLKLTTRLIGDDEKVRLPGLDYLMSWTAKFISDNNPSDENFAAGSFMVGNYRDNGEKLDETPDDGVFTSKINLTQAWGGYTLQVDAKNAVLERQYSEAFTLSTRPINVEIVAPENAQAGRWDLHLTVDDNELLLSQTHIEAEIMGPAGMRLLESISDITEADSRFQLKPVNDFGSYRIKLTAVSTTKAGREIYLTLPELFFNFVKPPEPPPSKEELAAKAELQAKQAEDSAKQDAIFWLITINTVLLILGILILLFVRKRSNLKKALAATQARIDKESRQQEITMELDEIDLMMPEDFDDPKAGN</sequence>
<evidence type="ECO:0000256" key="1">
    <source>
        <dbReference type="SAM" id="Phobius"/>
    </source>
</evidence>